<accession>A0ABW9NNS4</accession>
<comment type="caution">
    <text evidence="1">The sequence shown here is derived from an EMBL/GenBank/DDBJ whole genome shotgun (WGS) entry which is preliminary data.</text>
</comment>
<dbReference type="PANTHER" id="PTHR39441">
    <property type="entry name" value="DUF2252 DOMAIN-CONTAINING PROTEIN"/>
    <property type="match status" value="1"/>
</dbReference>
<evidence type="ECO:0000313" key="1">
    <source>
        <dbReference type="EMBL" id="MQS34943.1"/>
    </source>
</evidence>
<dbReference type="RefSeq" id="WP_153481209.1">
    <property type="nucleotide sequence ID" value="NZ_VDEQ01000044.1"/>
</dbReference>
<dbReference type="EMBL" id="VDEQ01000044">
    <property type="protein sequence ID" value="MQS34943.1"/>
    <property type="molecule type" value="Genomic_DNA"/>
</dbReference>
<gene>
    <name evidence="1" type="ORF">FFZ77_04690</name>
</gene>
<dbReference type="Proteomes" id="UP000460558">
    <property type="component" value="Unassembled WGS sequence"/>
</dbReference>
<name>A0ABW9NNS4_9ACTN</name>
<dbReference type="SUPFAM" id="SSF56112">
    <property type="entry name" value="Protein kinase-like (PK-like)"/>
    <property type="match status" value="1"/>
</dbReference>
<evidence type="ECO:0000313" key="2">
    <source>
        <dbReference type="Proteomes" id="UP000460558"/>
    </source>
</evidence>
<dbReference type="InterPro" id="IPR011009">
    <property type="entry name" value="Kinase-like_dom_sf"/>
</dbReference>
<sequence length="452" mass="49288">MSVPHPAEVTAAERGEQILAVFGTAFGELLAADPAAFRVKFRKMAASAFAFYRGTACLFYRDLEQEHAGRGGGKIPSGPYLDERTSRVWIHGDLHAENFGTYMDANGRLIFNVNDFDEAYVGPFTWDLKRLAASLALIGYTKALSDGQISELVRICAAAYRERIAALASGAKEDEIPSFTLDTAEGPLLGALHNARSRTRFSLLDSMTEIRDFERRFASGGGSIELDAATRYKVLAAFDGYLETLPESSLARPDSYRVKDVVGRRGVGIGSAGLPSYNILLEGNSDALENDVVIYMKQGQTPAVSRHVDDPAVRDYFQHEGHRTVISQRALQDHADPWLGWTELDGTGQLVAEVSPYAVDLDWSDLDDPEEIAAVVADLGRATATMHGAADDGSGHSLVPFSTERAIDAAIAADEEGFADLLVEFAHGYGRRARRDHQIFVDLFRNGRIPGL</sequence>
<dbReference type="Pfam" id="PF10009">
    <property type="entry name" value="DUF2252"/>
    <property type="match status" value="1"/>
</dbReference>
<dbReference type="PANTHER" id="PTHR39441:SF1">
    <property type="entry name" value="DUF2252 DOMAIN-CONTAINING PROTEIN"/>
    <property type="match status" value="1"/>
</dbReference>
<keyword evidence="2" id="KW-1185">Reference proteome</keyword>
<protein>
    <submittedName>
        <fullName evidence="1">DUF2252 domain-containing protein</fullName>
    </submittedName>
</protein>
<organism evidence="1 2">
    <name type="scientific">Streptomyces katsurahamanus</name>
    <dbReference type="NCBI Taxonomy" id="2577098"/>
    <lineage>
        <taxon>Bacteria</taxon>
        <taxon>Bacillati</taxon>
        <taxon>Actinomycetota</taxon>
        <taxon>Actinomycetes</taxon>
        <taxon>Kitasatosporales</taxon>
        <taxon>Streptomycetaceae</taxon>
        <taxon>Streptomyces</taxon>
    </lineage>
</organism>
<proteinExistence type="predicted"/>
<reference evidence="1 2" key="1">
    <citation type="submission" date="2019-06" db="EMBL/GenBank/DDBJ databases">
        <title>Comparative genomics and metabolomics analyses of clavulanic acid producing Streptomyces species provides insight into specialized metabolism and evolution of beta-lactam biosynthetic gene clusters.</title>
        <authorList>
            <person name="Moore M.A."/>
            <person name="Cruz-Morales P."/>
            <person name="Barona Gomez F."/>
            <person name="Kapil T."/>
        </authorList>
    </citation>
    <scope>NUCLEOTIDE SEQUENCE [LARGE SCALE GENOMIC DNA]</scope>
    <source>
        <strain evidence="1 2">T-272</strain>
    </source>
</reference>
<dbReference type="InterPro" id="IPR018721">
    <property type="entry name" value="DUF2252"/>
</dbReference>